<comment type="similarity">
    <text evidence="1">Belongs to the TCP10 family.</text>
</comment>
<feature type="coiled-coil region" evidence="2">
    <location>
        <begin position="385"/>
        <end position="412"/>
    </location>
</feature>
<feature type="region of interest" description="Disordered" evidence="3">
    <location>
        <begin position="430"/>
        <end position="460"/>
    </location>
</feature>
<dbReference type="InParanoid" id="Q23F92"/>
<dbReference type="GeneID" id="7833534"/>
<dbReference type="HOGENOM" id="CLU_229262_0_0_1"/>
<dbReference type="PANTHER" id="PTHR10331:SF6">
    <property type="entry name" value="SPINDLE ASSEMBLY ABNORMAL 4"/>
    <property type="match status" value="1"/>
</dbReference>
<feature type="region of interest" description="Disordered" evidence="3">
    <location>
        <begin position="118"/>
        <end position="137"/>
    </location>
</feature>
<feature type="compositionally biased region" description="Low complexity" evidence="3">
    <location>
        <begin position="1270"/>
        <end position="1279"/>
    </location>
</feature>
<feature type="compositionally biased region" description="Polar residues" evidence="3">
    <location>
        <begin position="476"/>
        <end position="486"/>
    </location>
</feature>
<feature type="compositionally biased region" description="Acidic residues" evidence="3">
    <location>
        <begin position="1007"/>
        <end position="1016"/>
    </location>
</feature>
<dbReference type="RefSeq" id="XP_001015506.2">
    <property type="nucleotide sequence ID" value="XM_001015506.2"/>
</dbReference>
<feature type="compositionally biased region" description="Polar residues" evidence="3">
    <location>
        <begin position="1293"/>
        <end position="1308"/>
    </location>
</feature>
<feature type="compositionally biased region" description="Basic and acidic residues" evidence="3">
    <location>
        <begin position="971"/>
        <end position="988"/>
    </location>
</feature>
<feature type="region of interest" description="Disordered" evidence="3">
    <location>
        <begin position="269"/>
        <end position="296"/>
    </location>
</feature>
<feature type="compositionally biased region" description="Polar residues" evidence="3">
    <location>
        <begin position="1342"/>
        <end position="1364"/>
    </location>
</feature>
<sequence>MGDQSQSQDRSFQSMMNPNSFNINQGFPQQMMNLDNSMMSAGGGNNQATSQMFDMVNNMFKMMMMNQNGGQFNPNALQSMMSQYTSNMNNSNIGGMNMNSANSQQMGANLFQNNIQPQQYQSQQQLQPQLKQNSNVNLNNTMTRENIDTAFRSMEDRFFNQQNDLQSFYDKLQKSNQSPIGISNNQQNNNSQNPNMLNKKSNNIMNNNPQITGNNSSNLFDLSGFSEQQLQSKSEFVEYDNNFDQSQNFNHFQSSNKQSFVGNQNLRGQAGQNKEEDNDLFNKNYNQKGIIPGNGRSEDVMYNTYNQDRNIGNMYNDRKAVNLNNERPVNQNNIRNSQMPNKFEEKPYNAENINPSSVLGDDNEFLRDSIVNMHQNQALNQYPRNQQNVNKMNNYENEYQQKEKVNQKQFNSNALSDNDQQYLMSNLKVRGNNQNNDDSKFNRGQMENMHPPLSTKSQYQNRPYDINQEEEINQYLPIQSKNSRQNFVDDERPIKGARNQTNPYKDQFEQQDDSFPPQKYTQNKNSQIQNKINNYQELDQPIKSQKNNYFNDERPIQSQKNNQNKHFIDDEDERPIQSSKNQFKNNNQMGNESEHHQQNFNTSRSFNPIEEIPIKSKAGFRNFEDLIEEKMREEGQDDFQDYNDNNGGQAGSRRQTFLKKGSRTFLSNAQKRSKAAQNHIEEIGNQQKGDVIGGSASVTNIQKPKKATSNNFKSASSLSKNEGFGGSNQNNFNEKPVGGSNKLNQIHSTGGLDSLNQISSNVDITDKANGPKEKKKFLQRGQGKGGGIQGFKKEEQANTQSSSQIKDINDKPPQNSSTNQQKKNDKKPQQQKQKKNSDLISLDDEDDYNPRNLKKKRKESNEEYDNKDDLNDDQEENEFGGKKYQPFKYLQDNQDDKDEEENEYAQKINKNSRPPTSLASIQNKAVRKDSEENKNKIHKSEGAYQFDDEEEWGDEDHNRKNNQINNKNKFSKKEDEKKSNKLNIHDSDAGSENNDENEFRDDKSNNNDDEFNDDPDQQYSKVVQKYFNKKGNNQKGSNSNQQKISPGGISLNDLTPEQKRQLIQEFTNEQIEKLDSEVSKVKLENERVKRMRSKYEDLLKSFNKEKEQFAKQKELEIQELEEWKKEEKKKIQNEKRIADRQQKAMQNMPNRKEREEIENLKAMNKKLQEEIKIKDQRNKLTIDRQKKLIDELTQKNQELKDEIKHLENMRLDGGAGSNLNKQNNLSRTSSSKQPQKVPTKSPFKSKPSKTIVDDAYQNDMDEEESLGYSQNNQKNQMKKSNVMGDFQKKKNKSMSSNYDYQYDNNTAKYNNEDDNFKYDYNYDQDDNYGEHNDEDEDAQFENYENYQRDPSVSNASKGSKQGQKNKIHADVSQDYENSYSGKKEEENEDEHLETYEDIINFNPTSHTYSENNKKSKIETKQSINIKQQHNSDVPTSTSNRMNSKSNSISIQNANNSVGSTNTAMSSVSSAHKNDKKKLVQNEKENKQQVVQNSNSTQQKQQIQQKPQKQSVNQQKQYKYDISTLSQCRNISIRQIGDEIQREQFHYDQNIFYQNVIQNLNNPSHPVSENITMDGKIQTFYEDGRQVVQFANGVKRQVFPNGYTLVNFINQDVKQVLPDHTVIYYFADAQTTQTTLTNHINIYNFPSNQIEIHFPQGRKEIIFADGTEKYIYEDGEEKTFFADGSIQTVDVNKVKKIRYKNGKEDVIYPDQNSENVH</sequence>
<feature type="region of interest" description="Disordered" evidence="3">
    <location>
        <begin position="1128"/>
        <end position="1157"/>
    </location>
</feature>
<feature type="compositionally biased region" description="Polar residues" evidence="3">
    <location>
        <begin position="797"/>
        <end position="818"/>
    </location>
</feature>
<feature type="compositionally biased region" description="Polar residues" evidence="3">
    <location>
        <begin position="704"/>
        <end position="720"/>
    </location>
</feature>
<feature type="compositionally biased region" description="Acidic residues" evidence="3">
    <location>
        <begin position="893"/>
        <end position="903"/>
    </location>
</feature>
<evidence type="ECO:0000256" key="3">
    <source>
        <dbReference type="SAM" id="MobiDB-lite"/>
    </source>
</evidence>
<dbReference type="eggNOG" id="ENOG502QQR0">
    <property type="taxonomic scope" value="Eukaryota"/>
</dbReference>
<feature type="compositionally biased region" description="Low complexity" evidence="3">
    <location>
        <begin position="176"/>
        <end position="215"/>
    </location>
</feature>
<protein>
    <submittedName>
        <fullName evidence="4">T-complex protein 10 carboxy-terminus containing protein</fullName>
    </submittedName>
</protein>
<feature type="compositionally biased region" description="Basic and acidic residues" evidence="3">
    <location>
        <begin position="926"/>
        <end position="941"/>
    </location>
</feature>
<organism evidence="4 5">
    <name type="scientific">Tetrahymena thermophila (strain SB210)</name>
    <dbReference type="NCBI Taxonomy" id="312017"/>
    <lineage>
        <taxon>Eukaryota</taxon>
        <taxon>Sar</taxon>
        <taxon>Alveolata</taxon>
        <taxon>Ciliophora</taxon>
        <taxon>Intramacronucleata</taxon>
        <taxon>Oligohymenophorea</taxon>
        <taxon>Hymenostomatida</taxon>
        <taxon>Tetrahymenina</taxon>
        <taxon>Tetrahymenidae</taxon>
        <taxon>Tetrahymena</taxon>
    </lineage>
</organism>
<feature type="region of interest" description="Disordered" evidence="3">
    <location>
        <begin position="1203"/>
        <end position="1514"/>
    </location>
</feature>
<evidence type="ECO:0000256" key="1">
    <source>
        <dbReference type="ARBA" id="ARBA00005627"/>
    </source>
</evidence>
<feature type="compositionally biased region" description="Polar residues" evidence="3">
    <location>
        <begin position="1401"/>
        <end position="1410"/>
    </location>
</feature>
<feature type="region of interest" description="Disordered" evidence="3">
    <location>
        <begin position="554"/>
        <end position="611"/>
    </location>
</feature>
<proteinExistence type="inferred from homology"/>
<feature type="compositionally biased region" description="Polar residues" evidence="3">
    <location>
        <begin position="754"/>
        <end position="763"/>
    </location>
</feature>
<keyword evidence="2" id="KW-0175">Coiled coil</keyword>
<feature type="compositionally biased region" description="Low complexity" evidence="3">
    <location>
        <begin position="577"/>
        <end position="588"/>
    </location>
</feature>
<dbReference type="KEGG" id="tet:TTHERM_00382220"/>
<feature type="compositionally biased region" description="Acidic residues" evidence="3">
    <location>
        <begin position="1322"/>
        <end position="1339"/>
    </location>
</feature>
<feature type="compositionally biased region" description="Low complexity" evidence="3">
    <location>
        <begin position="118"/>
        <end position="135"/>
    </location>
</feature>
<feature type="compositionally biased region" description="Polar residues" evidence="3">
    <location>
        <begin position="1217"/>
        <end position="1234"/>
    </location>
</feature>
<feature type="compositionally biased region" description="Basic and acidic residues" evidence="3">
    <location>
        <begin position="1476"/>
        <end position="1486"/>
    </location>
</feature>
<evidence type="ECO:0000313" key="4">
    <source>
        <dbReference type="EMBL" id="EAR95261.2"/>
    </source>
</evidence>
<dbReference type="Proteomes" id="UP000009168">
    <property type="component" value="Unassembled WGS sequence"/>
</dbReference>
<name>Q23F92_TETTS</name>
<feature type="compositionally biased region" description="Polar residues" evidence="3">
    <location>
        <begin position="1420"/>
        <end position="1441"/>
    </location>
</feature>
<feature type="region of interest" description="Disordered" evidence="3">
    <location>
        <begin position="476"/>
        <end position="524"/>
    </location>
</feature>
<dbReference type="PANTHER" id="PTHR10331">
    <property type="entry name" value="T COMPLEX PROTEIN 10"/>
    <property type="match status" value="1"/>
</dbReference>
<feature type="compositionally biased region" description="Polar residues" evidence="3">
    <location>
        <begin position="1457"/>
        <end position="1470"/>
    </location>
</feature>
<feature type="compositionally biased region" description="Low complexity" evidence="3">
    <location>
        <begin position="1029"/>
        <end position="1043"/>
    </location>
</feature>
<dbReference type="EMBL" id="GG662706">
    <property type="protein sequence ID" value="EAR95261.2"/>
    <property type="molecule type" value="Genomic_DNA"/>
</dbReference>
<feature type="compositionally biased region" description="Polar residues" evidence="3">
    <location>
        <begin position="554"/>
        <end position="565"/>
    </location>
</feature>
<gene>
    <name evidence="4" type="ORF">TTHERM_00382220</name>
</gene>
<dbReference type="Gene3D" id="2.60.450.20">
    <property type="match status" value="1"/>
</dbReference>
<dbReference type="OrthoDB" id="10252174at2759"/>
<feature type="compositionally biased region" description="Low complexity" evidence="3">
    <location>
        <begin position="1442"/>
        <end position="1456"/>
    </location>
</feature>
<accession>Q23F92</accession>
<reference evidence="5" key="1">
    <citation type="journal article" date="2006" name="PLoS Biol.">
        <title>Macronuclear genome sequence of the ciliate Tetrahymena thermophila, a model eukaryote.</title>
        <authorList>
            <person name="Eisen J.A."/>
            <person name="Coyne R.S."/>
            <person name="Wu M."/>
            <person name="Wu D."/>
            <person name="Thiagarajan M."/>
            <person name="Wortman J.R."/>
            <person name="Badger J.H."/>
            <person name="Ren Q."/>
            <person name="Amedeo P."/>
            <person name="Jones K.M."/>
            <person name="Tallon L.J."/>
            <person name="Delcher A.L."/>
            <person name="Salzberg S.L."/>
            <person name="Silva J.C."/>
            <person name="Haas B.J."/>
            <person name="Majoros W.H."/>
            <person name="Farzad M."/>
            <person name="Carlton J.M."/>
            <person name="Smith R.K. Jr."/>
            <person name="Garg J."/>
            <person name="Pearlman R.E."/>
            <person name="Karrer K.M."/>
            <person name="Sun L."/>
            <person name="Manning G."/>
            <person name="Elde N.C."/>
            <person name="Turkewitz A.P."/>
            <person name="Asai D.J."/>
            <person name="Wilkes D.E."/>
            <person name="Wang Y."/>
            <person name="Cai H."/>
            <person name="Collins K."/>
            <person name="Stewart B.A."/>
            <person name="Lee S.R."/>
            <person name="Wilamowska K."/>
            <person name="Weinberg Z."/>
            <person name="Ruzzo W.L."/>
            <person name="Wloga D."/>
            <person name="Gaertig J."/>
            <person name="Frankel J."/>
            <person name="Tsao C.-C."/>
            <person name="Gorovsky M.A."/>
            <person name="Keeling P.J."/>
            <person name="Waller R.F."/>
            <person name="Patron N.J."/>
            <person name="Cherry J.M."/>
            <person name="Stover N.A."/>
            <person name="Krieger C.J."/>
            <person name="del Toro C."/>
            <person name="Ryder H.F."/>
            <person name="Williamson S.C."/>
            <person name="Barbeau R.A."/>
            <person name="Hamilton E.P."/>
            <person name="Orias E."/>
        </authorList>
    </citation>
    <scope>NUCLEOTIDE SEQUENCE [LARGE SCALE GENOMIC DNA]</scope>
    <source>
        <strain evidence="5">SB210</strain>
    </source>
</reference>
<dbReference type="InterPro" id="IPR026581">
    <property type="entry name" value="TCP10L/CENPJ"/>
</dbReference>
<evidence type="ECO:0000313" key="5">
    <source>
        <dbReference type="Proteomes" id="UP000009168"/>
    </source>
</evidence>
<feature type="compositionally biased region" description="Basic and acidic residues" evidence="3">
    <location>
        <begin position="1128"/>
        <end position="1142"/>
    </location>
</feature>
<feature type="compositionally biased region" description="Low complexity" evidence="3">
    <location>
        <begin position="1487"/>
        <end position="1514"/>
    </location>
</feature>
<dbReference type="STRING" id="312017.Q23F92"/>
<feature type="region of interest" description="Disordered" evidence="3">
    <location>
        <begin position="176"/>
        <end position="220"/>
    </location>
</feature>
<dbReference type="InterPro" id="IPR047002">
    <property type="entry name" value="Tcp10_C_sf"/>
</dbReference>
<feature type="compositionally biased region" description="Acidic residues" evidence="3">
    <location>
        <begin position="862"/>
        <end position="878"/>
    </location>
</feature>
<feature type="compositionally biased region" description="Low complexity" evidence="3">
    <location>
        <begin position="1236"/>
        <end position="1249"/>
    </location>
</feature>
<feature type="compositionally biased region" description="Polar residues" evidence="3">
    <location>
        <begin position="908"/>
        <end position="923"/>
    </location>
</feature>
<feature type="region of interest" description="Disordered" evidence="3">
    <location>
        <begin position="704"/>
        <end position="1056"/>
    </location>
</feature>
<evidence type="ECO:0000256" key="2">
    <source>
        <dbReference type="SAM" id="Coils"/>
    </source>
</evidence>
<keyword evidence="5" id="KW-1185">Reference proteome</keyword>